<keyword evidence="8 10" id="KW-0472">Membrane</keyword>
<gene>
    <name evidence="12" type="ORF">PICMEDRAFT_71477</name>
</gene>
<evidence type="ECO:0000256" key="2">
    <source>
        <dbReference type="ARBA" id="ARBA00022448"/>
    </source>
</evidence>
<keyword evidence="6 10" id="KW-1133">Transmembrane helix</keyword>
<dbReference type="GO" id="GO:0005789">
    <property type="term" value="C:endoplasmic reticulum membrane"/>
    <property type="evidence" value="ECO:0007669"/>
    <property type="project" value="UniProtKB-SubCell"/>
</dbReference>
<evidence type="ECO:0000313" key="13">
    <source>
        <dbReference type="Proteomes" id="UP000094455"/>
    </source>
</evidence>
<dbReference type="AlphaFoldDB" id="A0A1E3NMP9"/>
<evidence type="ECO:0000256" key="6">
    <source>
        <dbReference type="ARBA" id="ARBA00022989"/>
    </source>
</evidence>
<keyword evidence="7" id="KW-0175">Coiled coil</keyword>
<comment type="subcellular location">
    <subcellularLocation>
        <location evidence="1">Endoplasmic reticulum membrane</location>
        <topology evidence="1">Single-pass type IV membrane protein</topology>
    </subcellularLocation>
</comment>
<proteinExistence type="inferred from homology"/>
<dbReference type="PANTHER" id="PTHR12825:SF0">
    <property type="entry name" value="VESICLE TRANSPORT PROTEIN SEC20"/>
    <property type="match status" value="1"/>
</dbReference>
<evidence type="ECO:0000256" key="1">
    <source>
        <dbReference type="ARBA" id="ARBA00004163"/>
    </source>
</evidence>
<comment type="similarity">
    <text evidence="9">Belongs to the SEC20 family.</text>
</comment>
<dbReference type="GO" id="GO:0031201">
    <property type="term" value="C:SNARE complex"/>
    <property type="evidence" value="ECO:0007669"/>
    <property type="project" value="TreeGrafter"/>
</dbReference>
<dbReference type="GeneID" id="30180622"/>
<keyword evidence="5" id="KW-0931">ER-Golgi transport</keyword>
<evidence type="ECO:0000256" key="4">
    <source>
        <dbReference type="ARBA" id="ARBA00022824"/>
    </source>
</evidence>
<name>A0A1E3NMP9_9ASCO</name>
<dbReference type="RefSeq" id="XP_019018518.1">
    <property type="nucleotide sequence ID" value="XM_019163935.1"/>
</dbReference>
<keyword evidence="13" id="KW-1185">Reference proteome</keyword>
<dbReference type="OrthoDB" id="46868at2759"/>
<dbReference type="Proteomes" id="UP000094455">
    <property type="component" value="Unassembled WGS sequence"/>
</dbReference>
<dbReference type="GO" id="GO:0005484">
    <property type="term" value="F:SNAP receptor activity"/>
    <property type="evidence" value="ECO:0007669"/>
    <property type="project" value="InterPro"/>
</dbReference>
<organism evidence="12 13">
    <name type="scientific">Pichia membranifaciens NRRL Y-2026</name>
    <dbReference type="NCBI Taxonomy" id="763406"/>
    <lineage>
        <taxon>Eukaryota</taxon>
        <taxon>Fungi</taxon>
        <taxon>Dikarya</taxon>
        <taxon>Ascomycota</taxon>
        <taxon>Saccharomycotina</taxon>
        <taxon>Pichiomycetes</taxon>
        <taxon>Pichiales</taxon>
        <taxon>Pichiaceae</taxon>
        <taxon>Pichia</taxon>
    </lineage>
</organism>
<keyword evidence="3 10" id="KW-0812">Transmembrane</keyword>
<evidence type="ECO:0000256" key="9">
    <source>
        <dbReference type="ARBA" id="ARBA00037934"/>
    </source>
</evidence>
<keyword evidence="2" id="KW-0813">Transport</keyword>
<dbReference type="PANTHER" id="PTHR12825">
    <property type="entry name" value="BNIP1-RELATED"/>
    <property type="match status" value="1"/>
</dbReference>
<dbReference type="InterPro" id="IPR056173">
    <property type="entry name" value="Sec20_C"/>
</dbReference>
<sequence length="340" mass="38836">MSTQIQQLDSLNVSLRKAYAFVVQYVYTTDEGQQSLYDDTIGEIYTKIEIDLSLLESTIVPSLPPNKAKQQVQFSVYKLKERYRDVRAMYRWKKVDEKSKYLESQYLRSFDEAELRILNGDKRDDGNLTKATLSQDADPFISSAARRTNAYSSIDDDQLEELSAQERLLQQNNMLTDKLQNVNNLMKSTLLAGEINLNELEISTSTLSSLADSYAFFGSVLNKTNTLVKSINKASKSERQMIYRSLYFFISVCCWILWRRIFKRPVLLLLWLMMSPIKLLFWSTSYGKSQPLNATSIFSSTLLTLAATISTTIPDGTTSITTASTIAFTKIEEYLSKDEL</sequence>
<dbReference type="GO" id="GO:0006890">
    <property type="term" value="P:retrograde vesicle-mediated transport, Golgi to endoplasmic reticulum"/>
    <property type="evidence" value="ECO:0007669"/>
    <property type="project" value="InterPro"/>
</dbReference>
<evidence type="ECO:0000256" key="5">
    <source>
        <dbReference type="ARBA" id="ARBA00022892"/>
    </source>
</evidence>
<evidence type="ECO:0000256" key="10">
    <source>
        <dbReference type="SAM" id="Phobius"/>
    </source>
</evidence>
<dbReference type="STRING" id="763406.A0A1E3NMP9"/>
<evidence type="ECO:0000256" key="7">
    <source>
        <dbReference type="ARBA" id="ARBA00023054"/>
    </source>
</evidence>
<feature type="domain" description="Sec20 C-terminal" evidence="11">
    <location>
        <begin position="170"/>
        <end position="261"/>
    </location>
</feature>
<dbReference type="EMBL" id="KV454002">
    <property type="protein sequence ID" value="ODQ47405.1"/>
    <property type="molecule type" value="Genomic_DNA"/>
</dbReference>
<dbReference type="InterPro" id="IPR005606">
    <property type="entry name" value="Sec20"/>
</dbReference>
<evidence type="ECO:0000256" key="8">
    <source>
        <dbReference type="ARBA" id="ARBA00023136"/>
    </source>
</evidence>
<feature type="transmembrane region" description="Helical" evidence="10">
    <location>
        <begin position="241"/>
        <end position="258"/>
    </location>
</feature>
<feature type="transmembrane region" description="Helical" evidence="10">
    <location>
        <begin position="265"/>
        <end position="283"/>
    </location>
</feature>
<reference evidence="12 13" key="1">
    <citation type="journal article" date="2016" name="Proc. Natl. Acad. Sci. U.S.A.">
        <title>Comparative genomics of biotechnologically important yeasts.</title>
        <authorList>
            <person name="Riley R."/>
            <person name="Haridas S."/>
            <person name="Wolfe K.H."/>
            <person name="Lopes M.R."/>
            <person name="Hittinger C.T."/>
            <person name="Goeker M."/>
            <person name="Salamov A.A."/>
            <person name="Wisecaver J.H."/>
            <person name="Long T.M."/>
            <person name="Calvey C.H."/>
            <person name="Aerts A.L."/>
            <person name="Barry K.W."/>
            <person name="Choi C."/>
            <person name="Clum A."/>
            <person name="Coughlan A.Y."/>
            <person name="Deshpande S."/>
            <person name="Douglass A.P."/>
            <person name="Hanson S.J."/>
            <person name="Klenk H.-P."/>
            <person name="LaButti K.M."/>
            <person name="Lapidus A."/>
            <person name="Lindquist E.A."/>
            <person name="Lipzen A.M."/>
            <person name="Meier-Kolthoff J.P."/>
            <person name="Ohm R.A."/>
            <person name="Otillar R.P."/>
            <person name="Pangilinan J.L."/>
            <person name="Peng Y."/>
            <person name="Rokas A."/>
            <person name="Rosa C.A."/>
            <person name="Scheuner C."/>
            <person name="Sibirny A.A."/>
            <person name="Slot J.C."/>
            <person name="Stielow J.B."/>
            <person name="Sun H."/>
            <person name="Kurtzman C.P."/>
            <person name="Blackwell M."/>
            <person name="Grigoriev I.V."/>
            <person name="Jeffries T.W."/>
        </authorList>
    </citation>
    <scope>NUCLEOTIDE SEQUENCE [LARGE SCALE GENOMIC DNA]</scope>
    <source>
        <strain evidence="12 13">NRRL Y-2026</strain>
    </source>
</reference>
<evidence type="ECO:0000256" key="3">
    <source>
        <dbReference type="ARBA" id="ARBA00022692"/>
    </source>
</evidence>
<protein>
    <recommendedName>
        <fullName evidence="11">Sec20 C-terminal domain-containing protein</fullName>
    </recommendedName>
</protein>
<accession>A0A1E3NMP9</accession>
<dbReference type="Pfam" id="PF03908">
    <property type="entry name" value="Sec20"/>
    <property type="match status" value="1"/>
</dbReference>
<evidence type="ECO:0000259" key="11">
    <source>
        <dbReference type="Pfam" id="PF03908"/>
    </source>
</evidence>
<evidence type="ECO:0000313" key="12">
    <source>
        <dbReference type="EMBL" id="ODQ47405.1"/>
    </source>
</evidence>
<keyword evidence="4" id="KW-0256">Endoplasmic reticulum</keyword>